<dbReference type="Proteomes" id="UP000254052">
    <property type="component" value="Unassembled WGS sequence"/>
</dbReference>
<organism evidence="1 2">
    <name type="scientific">Escherichia coli</name>
    <dbReference type="NCBI Taxonomy" id="562"/>
    <lineage>
        <taxon>Bacteria</taxon>
        <taxon>Pseudomonadati</taxon>
        <taxon>Pseudomonadota</taxon>
        <taxon>Gammaproteobacteria</taxon>
        <taxon>Enterobacterales</taxon>
        <taxon>Enterobacteriaceae</taxon>
        <taxon>Escherichia</taxon>
    </lineage>
</organism>
<evidence type="ECO:0000313" key="2">
    <source>
        <dbReference type="Proteomes" id="UP000254052"/>
    </source>
</evidence>
<protein>
    <submittedName>
        <fullName evidence="1">Protein</fullName>
    </submittedName>
</protein>
<evidence type="ECO:0000313" key="1">
    <source>
        <dbReference type="EMBL" id="STM19082.1"/>
    </source>
</evidence>
<sequence>MNPLVWCLRADVAAELRSLRRYYHLSNGMESKSVDTRSIYRELGATLSYNMRLGNGMEMNPG</sequence>
<reference evidence="1 2" key="1">
    <citation type="submission" date="2018-06" db="EMBL/GenBank/DDBJ databases">
        <authorList>
            <consortium name="Pathogen Informatics"/>
            <person name="Doyle S."/>
        </authorList>
    </citation>
    <scope>NUCLEOTIDE SEQUENCE [LARGE SCALE GENOMIC DNA]</scope>
    <source>
        <strain evidence="1 2">NCTC9962</strain>
    </source>
</reference>
<dbReference type="EMBL" id="UGED01000021">
    <property type="protein sequence ID" value="STM19082.1"/>
    <property type="molecule type" value="Genomic_DNA"/>
</dbReference>
<accession>A0A377DDE2</accession>
<proteinExistence type="predicted"/>
<name>A0A377DDE2_ECOLX</name>
<gene>
    <name evidence="1" type="primary">ymgH</name>
    <name evidence="1" type="ORF">NCTC9962_06887</name>
</gene>
<dbReference type="AlphaFoldDB" id="A0A377DDE2"/>